<comment type="similarity">
    <text evidence="2">Belongs to the transpeptidase family.</text>
</comment>
<dbReference type="GO" id="GO:0005886">
    <property type="term" value="C:plasma membrane"/>
    <property type="evidence" value="ECO:0007669"/>
    <property type="project" value="TreeGrafter"/>
</dbReference>
<evidence type="ECO:0000256" key="3">
    <source>
        <dbReference type="ARBA" id="ARBA00023136"/>
    </source>
</evidence>
<comment type="caution">
    <text evidence="7">The sequence shown here is derived from an EMBL/GenBank/DDBJ whole genome shotgun (WGS) entry which is preliminary data.</text>
</comment>
<dbReference type="InterPro" id="IPR005311">
    <property type="entry name" value="PBP_dimer"/>
</dbReference>
<keyword evidence="8" id="KW-1185">Reference proteome</keyword>
<dbReference type="Gene3D" id="3.40.710.10">
    <property type="entry name" value="DD-peptidase/beta-lactamase superfamily"/>
    <property type="match status" value="1"/>
</dbReference>
<dbReference type="PANTHER" id="PTHR30627">
    <property type="entry name" value="PEPTIDOGLYCAN D,D-TRANSPEPTIDASE"/>
    <property type="match status" value="1"/>
</dbReference>
<dbReference type="InterPro" id="IPR012338">
    <property type="entry name" value="Beta-lactam/transpept-like"/>
</dbReference>
<dbReference type="AlphaFoldDB" id="A0A6L5YMS8"/>
<evidence type="ECO:0000259" key="5">
    <source>
        <dbReference type="Pfam" id="PF00905"/>
    </source>
</evidence>
<dbReference type="InterPro" id="IPR036138">
    <property type="entry name" value="PBP_dimer_sf"/>
</dbReference>
<dbReference type="GO" id="GO:0071555">
    <property type="term" value="P:cell wall organization"/>
    <property type="evidence" value="ECO:0007669"/>
    <property type="project" value="TreeGrafter"/>
</dbReference>
<feature type="compositionally biased region" description="Low complexity" evidence="4">
    <location>
        <begin position="618"/>
        <end position="630"/>
    </location>
</feature>
<evidence type="ECO:0000256" key="1">
    <source>
        <dbReference type="ARBA" id="ARBA00004370"/>
    </source>
</evidence>
<evidence type="ECO:0000313" key="8">
    <source>
        <dbReference type="Proteomes" id="UP000474024"/>
    </source>
</evidence>
<keyword evidence="3" id="KW-0472">Membrane</keyword>
<dbReference type="SUPFAM" id="SSF56601">
    <property type="entry name" value="beta-lactamase/transpeptidase-like"/>
    <property type="match status" value="1"/>
</dbReference>
<dbReference type="EMBL" id="VUNI01000001">
    <property type="protein sequence ID" value="MST73588.1"/>
    <property type="molecule type" value="Genomic_DNA"/>
</dbReference>
<comment type="subcellular location">
    <subcellularLocation>
        <location evidence="1">Membrane</location>
    </subcellularLocation>
</comment>
<gene>
    <name evidence="7" type="ORF">FYJ75_00880</name>
</gene>
<evidence type="ECO:0000259" key="6">
    <source>
        <dbReference type="Pfam" id="PF03717"/>
    </source>
</evidence>
<dbReference type="Pfam" id="PF03717">
    <property type="entry name" value="PBP_dimer"/>
    <property type="match status" value="1"/>
</dbReference>
<feature type="domain" description="Penicillin-binding protein transpeptidase" evidence="5">
    <location>
        <begin position="258"/>
        <end position="584"/>
    </location>
</feature>
<dbReference type="SUPFAM" id="SSF56519">
    <property type="entry name" value="Penicillin binding protein dimerisation domain"/>
    <property type="match status" value="1"/>
</dbReference>
<feature type="region of interest" description="Disordered" evidence="4">
    <location>
        <begin position="618"/>
        <end position="640"/>
    </location>
</feature>
<reference evidence="7 8" key="1">
    <citation type="submission" date="2019-08" db="EMBL/GenBank/DDBJ databases">
        <title>In-depth cultivation of the pig gut microbiome towards novel bacterial diversity and tailored functional studies.</title>
        <authorList>
            <person name="Wylensek D."/>
            <person name="Hitch T.C.A."/>
            <person name="Clavel T."/>
        </authorList>
    </citation>
    <scope>NUCLEOTIDE SEQUENCE [LARGE SCALE GENOMIC DNA]</scope>
    <source>
        <strain evidence="7 8">MUC/MUC-530-WT-4D</strain>
    </source>
</reference>
<evidence type="ECO:0000313" key="7">
    <source>
        <dbReference type="EMBL" id="MST73588.1"/>
    </source>
</evidence>
<proteinExistence type="inferred from homology"/>
<dbReference type="InterPro" id="IPR001460">
    <property type="entry name" value="PCN-bd_Tpept"/>
</dbReference>
<dbReference type="Pfam" id="PF00905">
    <property type="entry name" value="Transpeptidase"/>
    <property type="match status" value="1"/>
</dbReference>
<sequence>MRGKLAFLFTGMLVLVCGLIGRLMYINYTSSDKYKKIVLSQQSYDSSIIPFQRGDIVDTKGTVLATSVAVYNVILDCSIMTSDTKYVEPTIDALMECFPDIMNRDQLEDYAANSKDSKYIVLAKKLPYDQIQPFIEKQDDTDNNPNIKGVWFEKEYQREYPYHTLASSLIGFTASGNVGNSGLENYYNDTLNGINGREYGYLNSDNDFEKTVIDAKDGNTLVTTIDANIQSIVEEKIKEYNDMYTDNSREGAGSTNTGVLVMNPNNGEILAMANYPNFDLDNPRDLTPYYSQEQIDAMSDDENMDALNKLWQNYCITSTFEPGSVQKPFTIATGLDTGTVTDDMTFDCDGGEMFDGRIIGCVKRSGHGLETVRQALMNSCNDALMQMSYKIGIDNFVKYQSAYGFGLKTNIDLPGEANTSTLVYTLDNMKPVDLATNSFGQNYNTTMIQLGSAFCSLVNGGTYYQPHVVRKITDADGNTISTIDPTVVKETISSSTSDQIKDYMYSVVSEGTGKMAKLDGYSMGGKTGTAEKLPRGNGNYVVSFIGYVPQENPQLVIYVVVDEPNVDDQSHGAFAMNISREILKEVLPYLNIYPDEEQNGTNAEYGILGTDVTKKSAEAAAAAGQEAQNADVPQDENAGQ</sequence>
<protein>
    <submittedName>
        <fullName evidence="7">Penicillin-binding protein 2</fullName>
    </submittedName>
</protein>
<dbReference type="Gene3D" id="3.90.1310.10">
    <property type="entry name" value="Penicillin-binding protein 2a (Domain 2)"/>
    <property type="match status" value="1"/>
</dbReference>
<feature type="domain" description="Penicillin-binding protein dimerisation" evidence="6">
    <location>
        <begin position="50"/>
        <end position="211"/>
    </location>
</feature>
<accession>A0A6L5YMS8</accession>
<dbReference type="GO" id="GO:0008658">
    <property type="term" value="F:penicillin binding"/>
    <property type="evidence" value="ECO:0007669"/>
    <property type="project" value="InterPro"/>
</dbReference>
<dbReference type="InterPro" id="IPR050515">
    <property type="entry name" value="Beta-lactam/transpept"/>
</dbReference>
<evidence type="ECO:0000256" key="2">
    <source>
        <dbReference type="ARBA" id="ARBA00007171"/>
    </source>
</evidence>
<dbReference type="Proteomes" id="UP000474024">
    <property type="component" value="Unassembled WGS sequence"/>
</dbReference>
<evidence type="ECO:0000256" key="4">
    <source>
        <dbReference type="SAM" id="MobiDB-lite"/>
    </source>
</evidence>
<organism evidence="7 8">
    <name type="scientific">Roseburia porci</name>
    <dbReference type="NCBI Taxonomy" id="2605790"/>
    <lineage>
        <taxon>Bacteria</taxon>
        <taxon>Bacillati</taxon>
        <taxon>Bacillota</taxon>
        <taxon>Clostridia</taxon>
        <taxon>Lachnospirales</taxon>
        <taxon>Lachnospiraceae</taxon>
        <taxon>Roseburia</taxon>
    </lineage>
</organism>
<name>A0A6L5YMS8_9FIRM</name>